<dbReference type="Proteomes" id="UP000274756">
    <property type="component" value="Unassembled WGS sequence"/>
</dbReference>
<dbReference type="EMBL" id="UYYG01001177">
    <property type="protein sequence ID" value="VDN59180.1"/>
    <property type="molecule type" value="Genomic_DNA"/>
</dbReference>
<protein>
    <submittedName>
        <fullName evidence="4">Transcription factor</fullName>
    </submittedName>
</protein>
<dbReference type="STRING" id="318479.A0A158Q4Q1"/>
<dbReference type="Pfam" id="PF01166">
    <property type="entry name" value="TSC22"/>
    <property type="match status" value="1"/>
</dbReference>
<organism evidence="2 4">
    <name type="scientific">Dracunculus medinensis</name>
    <name type="common">Guinea worm</name>
    <dbReference type="NCBI Taxonomy" id="318479"/>
    <lineage>
        <taxon>Eukaryota</taxon>
        <taxon>Metazoa</taxon>
        <taxon>Ecdysozoa</taxon>
        <taxon>Nematoda</taxon>
        <taxon>Chromadorea</taxon>
        <taxon>Rhabditida</taxon>
        <taxon>Spirurina</taxon>
        <taxon>Dracunculoidea</taxon>
        <taxon>Dracunculidae</taxon>
        <taxon>Dracunculus</taxon>
    </lineage>
</organism>
<proteinExistence type="predicted"/>
<accession>A0A158Q4Q1</accession>
<reference evidence="1 3" key="2">
    <citation type="submission" date="2018-11" db="EMBL/GenBank/DDBJ databases">
        <authorList>
            <consortium name="Pathogen Informatics"/>
        </authorList>
    </citation>
    <scope>NUCLEOTIDE SEQUENCE [LARGE SCALE GENOMIC DNA]</scope>
</reference>
<reference evidence="4" key="1">
    <citation type="submission" date="2016-04" db="UniProtKB">
        <authorList>
            <consortium name="WormBaseParasite"/>
        </authorList>
    </citation>
    <scope>IDENTIFICATION</scope>
</reference>
<gene>
    <name evidence="1" type="ORF">DME_LOCUS9153</name>
</gene>
<evidence type="ECO:0000313" key="3">
    <source>
        <dbReference type="Proteomes" id="UP000274756"/>
    </source>
</evidence>
<evidence type="ECO:0000313" key="4">
    <source>
        <dbReference type="WBParaSite" id="DME_0000535401-mRNA-1"/>
    </source>
</evidence>
<dbReference type="Proteomes" id="UP000038040">
    <property type="component" value="Unplaced"/>
</dbReference>
<dbReference type="AlphaFoldDB" id="A0A158Q4Q1"/>
<dbReference type="Gene3D" id="1.20.5.490">
    <property type="entry name" value="Single helix bin"/>
    <property type="match status" value="1"/>
</dbReference>
<name>A0A158Q4Q1_DRAME</name>
<dbReference type="SUPFAM" id="SSF58026">
    <property type="entry name" value="Delta-sleep-inducing peptide immunoreactive peptide"/>
    <property type="match status" value="1"/>
</dbReference>
<keyword evidence="3" id="KW-1185">Reference proteome</keyword>
<dbReference type="InterPro" id="IPR000580">
    <property type="entry name" value="TSC22/Bun"/>
</dbReference>
<sequence length="333" mass="37975">MVLICKNSEEQIVEMAAAKPKERQFQVVPVPGKFTRGRWKCWDYRDEVKEIGEILDFTEKDKSAPPGEIKLFQMMVVDENRIQSSPSSPSRPRFMRMTSVEELDSSLTLLTNCYSPKKFKPTSSILTSSQYANLKSDCFSPPSSVLCSSLNSPDFKNLLLSPTLSVDIYNNFNNQSLSFFDKNNNSSNNHKNNDNIRNNNYNNNDEYKLNQSNGSALVIATDDLVKTHLTFAVREEVDVLRSTIVDLEAKVCYFRDFLLVFFFFSIRDDAWFIYKSVKLLNCSFFFVINHYFNLVKQNQQPSFSTNIAKSFETNSTIGTNDATPNPSATNLTG</sequence>
<dbReference type="OrthoDB" id="5806782at2759"/>
<evidence type="ECO:0000313" key="2">
    <source>
        <dbReference type="Proteomes" id="UP000038040"/>
    </source>
</evidence>
<evidence type="ECO:0000313" key="1">
    <source>
        <dbReference type="EMBL" id="VDN59180.1"/>
    </source>
</evidence>
<dbReference type="GO" id="GO:0006357">
    <property type="term" value="P:regulation of transcription by RNA polymerase II"/>
    <property type="evidence" value="ECO:0007669"/>
    <property type="project" value="InterPro"/>
</dbReference>
<dbReference type="WBParaSite" id="DME_0000535401-mRNA-1">
    <property type="protein sequence ID" value="DME_0000535401-mRNA-1"/>
    <property type="gene ID" value="DME_0000535401"/>
</dbReference>